<dbReference type="Gene3D" id="3.40.30.10">
    <property type="entry name" value="Glutaredoxin"/>
    <property type="match status" value="1"/>
</dbReference>
<comment type="catalytic activity">
    <reaction evidence="11">
        <text>a hydroperoxide + [thioredoxin]-dithiol = an alcohol + [thioredoxin]-disulfide + H2O</text>
        <dbReference type="Rhea" id="RHEA:62620"/>
        <dbReference type="Rhea" id="RHEA-COMP:10698"/>
        <dbReference type="Rhea" id="RHEA-COMP:10700"/>
        <dbReference type="ChEBI" id="CHEBI:15377"/>
        <dbReference type="ChEBI" id="CHEBI:29950"/>
        <dbReference type="ChEBI" id="CHEBI:30879"/>
        <dbReference type="ChEBI" id="CHEBI:35924"/>
        <dbReference type="ChEBI" id="CHEBI:50058"/>
        <dbReference type="EC" id="1.11.1.24"/>
    </reaction>
</comment>
<evidence type="ECO:0000256" key="5">
    <source>
        <dbReference type="ARBA" id="ARBA00023002"/>
    </source>
</evidence>
<keyword evidence="14" id="KW-1185">Reference proteome</keyword>
<dbReference type="PROSITE" id="PS51352">
    <property type="entry name" value="THIOREDOXIN_2"/>
    <property type="match status" value="1"/>
</dbReference>
<dbReference type="Pfam" id="PF00578">
    <property type="entry name" value="AhpC-TSA"/>
    <property type="match status" value="1"/>
</dbReference>
<feature type="domain" description="Thioredoxin" evidence="12">
    <location>
        <begin position="43"/>
        <end position="215"/>
    </location>
</feature>
<reference evidence="13 14" key="1">
    <citation type="submission" date="2020-04" db="EMBL/GenBank/DDBJ databases">
        <title>Flammeovirga sp. SR4, a novel species isolated from seawater.</title>
        <authorList>
            <person name="Wang X."/>
        </authorList>
    </citation>
    <scope>NUCLEOTIDE SEQUENCE [LARGE SCALE GENOMIC DNA]</scope>
    <source>
        <strain evidence="13 14">SR4</strain>
    </source>
</reference>
<comment type="caution">
    <text evidence="13">The sequence shown here is derived from an EMBL/GenBank/DDBJ whole genome shotgun (WGS) entry which is preliminary data.</text>
</comment>
<name>A0A7X8XYL5_9BACT</name>
<evidence type="ECO:0000256" key="3">
    <source>
        <dbReference type="ARBA" id="ARBA00022559"/>
    </source>
</evidence>
<proteinExistence type="inferred from homology"/>
<dbReference type="InterPro" id="IPR000866">
    <property type="entry name" value="AhpC/TSA"/>
</dbReference>
<dbReference type="EMBL" id="JABAIL010000011">
    <property type="protein sequence ID" value="NLR94337.1"/>
    <property type="molecule type" value="Genomic_DNA"/>
</dbReference>
<evidence type="ECO:0000313" key="13">
    <source>
        <dbReference type="EMBL" id="NLR94337.1"/>
    </source>
</evidence>
<dbReference type="InterPro" id="IPR036249">
    <property type="entry name" value="Thioredoxin-like_sf"/>
</dbReference>
<evidence type="ECO:0000256" key="4">
    <source>
        <dbReference type="ARBA" id="ARBA00022862"/>
    </source>
</evidence>
<organism evidence="13 14">
    <name type="scientific">Flammeovirga agarivorans</name>
    <dbReference type="NCBI Taxonomy" id="2726742"/>
    <lineage>
        <taxon>Bacteria</taxon>
        <taxon>Pseudomonadati</taxon>
        <taxon>Bacteroidota</taxon>
        <taxon>Cytophagia</taxon>
        <taxon>Cytophagales</taxon>
        <taxon>Flammeovirgaceae</taxon>
        <taxon>Flammeovirga</taxon>
    </lineage>
</organism>
<evidence type="ECO:0000256" key="6">
    <source>
        <dbReference type="ARBA" id="ARBA00023157"/>
    </source>
</evidence>
<evidence type="ECO:0000313" key="14">
    <source>
        <dbReference type="Proteomes" id="UP000585050"/>
    </source>
</evidence>
<keyword evidence="7" id="KW-0676">Redox-active center</keyword>
<protein>
    <recommendedName>
        <fullName evidence="2">thioredoxin-dependent peroxiredoxin</fullName>
        <ecNumber evidence="2">1.11.1.24</ecNumber>
    </recommendedName>
    <alternativeName>
        <fullName evidence="8">Thioredoxin peroxidase</fullName>
    </alternativeName>
    <alternativeName>
        <fullName evidence="10">Thioredoxin-dependent peroxiredoxin Bcp</fullName>
    </alternativeName>
</protein>
<dbReference type="GO" id="GO:0034599">
    <property type="term" value="P:cellular response to oxidative stress"/>
    <property type="evidence" value="ECO:0007669"/>
    <property type="project" value="TreeGrafter"/>
</dbReference>
<evidence type="ECO:0000256" key="10">
    <source>
        <dbReference type="ARBA" id="ARBA00042639"/>
    </source>
</evidence>
<keyword evidence="6" id="KW-1015">Disulfide bond</keyword>
<dbReference type="RefSeq" id="WP_168885048.1">
    <property type="nucleotide sequence ID" value="NZ_JABAIL010000011.1"/>
</dbReference>
<evidence type="ECO:0000256" key="1">
    <source>
        <dbReference type="ARBA" id="ARBA00003330"/>
    </source>
</evidence>
<dbReference type="InterPro" id="IPR013766">
    <property type="entry name" value="Thioredoxin_domain"/>
</dbReference>
<comment type="similarity">
    <text evidence="9">Belongs to the peroxiredoxin family. BCP/PrxQ subfamily.</text>
</comment>
<keyword evidence="3" id="KW-0575">Peroxidase</keyword>
<evidence type="ECO:0000256" key="8">
    <source>
        <dbReference type="ARBA" id="ARBA00032824"/>
    </source>
</evidence>
<dbReference type="InterPro" id="IPR050924">
    <property type="entry name" value="Peroxiredoxin_BCP/PrxQ"/>
</dbReference>
<accession>A0A7X8XYL5</accession>
<gene>
    <name evidence="13" type="ORF">HGP29_24245</name>
</gene>
<dbReference type="PANTHER" id="PTHR42801">
    <property type="entry name" value="THIOREDOXIN-DEPENDENT PEROXIDE REDUCTASE"/>
    <property type="match status" value="1"/>
</dbReference>
<dbReference type="Proteomes" id="UP000585050">
    <property type="component" value="Unassembled WGS sequence"/>
</dbReference>
<dbReference type="SUPFAM" id="SSF52833">
    <property type="entry name" value="Thioredoxin-like"/>
    <property type="match status" value="1"/>
</dbReference>
<dbReference type="GO" id="GO:0045454">
    <property type="term" value="P:cell redox homeostasis"/>
    <property type="evidence" value="ECO:0007669"/>
    <property type="project" value="TreeGrafter"/>
</dbReference>
<dbReference type="EC" id="1.11.1.24" evidence="2"/>
<comment type="function">
    <text evidence="1">Thiol-specific peroxidase that catalyzes the reduction of hydrogen peroxide and organic hydroperoxides to water and alcohols, respectively. Plays a role in cell protection against oxidative stress by detoxifying peroxides and as sensor of hydrogen peroxide-mediated signaling events.</text>
</comment>
<dbReference type="PANTHER" id="PTHR42801:SF7">
    <property type="entry name" value="SLL1159 PROTEIN"/>
    <property type="match status" value="1"/>
</dbReference>
<sequence>MELQKSLDRLKAKIEGGMPEEYVKIMHQATKDLEDSGIGEGILKVGEKAPIFSLPNQEGELVSSEELLKNGPLVLTFYRGVWCPYCNTDLAYLNKFSKEISELKGTIVSISPQIADNNKLIVERQRLNYDLLSDKGNEVAEQFGLRWELQEPLKSLYNDQFNINLPAYNGEDSWSLPVPARFIVNQDGIIVYAEYSVDYTKRPNSDVLIDELKKL</sequence>
<evidence type="ECO:0000259" key="12">
    <source>
        <dbReference type="PROSITE" id="PS51352"/>
    </source>
</evidence>
<keyword evidence="4" id="KW-0049">Antioxidant</keyword>
<dbReference type="CDD" id="cd02970">
    <property type="entry name" value="PRX_like2"/>
    <property type="match status" value="1"/>
</dbReference>
<dbReference type="AlphaFoldDB" id="A0A7X8XYL5"/>
<evidence type="ECO:0000256" key="2">
    <source>
        <dbReference type="ARBA" id="ARBA00013017"/>
    </source>
</evidence>
<evidence type="ECO:0000256" key="9">
    <source>
        <dbReference type="ARBA" id="ARBA00038489"/>
    </source>
</evidence>
<keyword evidence="5" id="KW-0560">Oxidoreductase</keyword>
<evidence type="ECO:0000256" key="11">
    <source>
        <dbReference type="ARBA" id="ARBA00049091"/>
    </source>
</evidence>
<dbReference type="GO" id="GO:0005737">
    <property type="term" value="C:cytoplasm"/>
    <property type="evidence" value="ECO:0007669"/>
    <property type="project" value="TreeGrafter"/>
</dbReference>
<dbReference type="GO" id="GO:0008379">
    <property type="term" value="F:thioredoxin peroxidase activity"/>
    <property type="evidence" value="ECO:0007669"/>
    <property type="project" value="TreeGrafter"/>
</dbReference>
<evidence type="ECO:0000256" key="7">
    <source>
        <dbReference type="ARBA" id="ARBA00023284"/>
    </source>
</evidence>